<dbReference type="GO" id="GO:0006508">
    <property type="term" value="P:proteolysis"/>
    <property type="evidence" value="ECO:0007669"/>
    <property type="project" value="UniProtKB-KW"/>
</dbReference>
<evidence type="ECO:0000256" key="2">
    <source>
        <dbReference type="ARBA" id="ARBA00022670"/>
    </source>
</evidence>
<comment type="similarity">
    <text evidence="1">Belongs to the peptidase S28 family.</text>
</comment>
<keyword evidence="7" id="KW-1185">Reference proteome</keyword>
<dbReference type="PANTHER" id="PTHR11010:SF104">
    <property type="entry name" value="SERINE PROTEASE PCP-1-RELATED"/>
    <property type="match status" value="1"/>
</dbReference>
<dbReference type="InterPro" id="IPR008758">
    <property type="entry name" value="Peptidase_S28"/>
</dbReference>
<sequence>MRSATALKIEKANHAHISDGLTFLNDLFRIDPMSQLNEPTDAYDLIAWIQQAFGYMAMVDYPYPSSFITPLPGWPVNYACKYAQNHRSDPKLAATVLYEMSNVFYNYSGDLPTNCVNYTVCGDTVMNSISAPGTQMSWPWQICTELITEVCSEGPPNDFFSDQCSMYGGPQEQMLISCMWSFWPIGYNEILFDPNAIPIEYGHNYAAASNIIFTNGKLDPWSSGGIYENAPGIRQASKNGVYTFLIEGAAHHLDLRQPNTCDPLPVVNARFQIVNIIKCWVNPQNCSAMPEATPLPPLGPLATDDCRPIFHGYPWGQERPKIVNIIKCWVNPQNCSAMPEATPLPPLGPLATDDCRPIFHGYPWGQERPKGEVSTSSPHTTASSSVTLKPTLHFTTLTSILVVAFIVITA</sequence>
<dbReference type="Gene3D" id="3.40.50.1820">
    <property type="entry name" value="alpha/beta hydrolase"/>
    <property type="match status" value="1"/>
</dbReference>
<keyword evidence="4" id="KW-0378">Hydrolase</keyword>
<dbReference type="GO" id="GO:0008239">
    <property type="term" value="F:dipeptidyl-peptidase activity"/>
    <property type="evidence" value="ECO:0007669"/>
    <property type="project" value="TreeGrafter"/>
</dbReference>
<dbReference type="OrthoDB" id="2130629at2759"/>
<dbReference type="Pfam" id="PF05577">
    <property type="entry name" value="Peptidase_S28"/>
    <property type="match status" value="1"/>
</dbReference>
<dbReference type="AlphaFoldDB" id="A0A0B2VM36"/>
<proteinExistence type="inferred from homology"/>
<protein>
    <submittedName>
        <fullName evidence="6">Putative serine protease pcp-1</fullName>
    </submittedName>
</protein>
<dbReference type="PANTHER" id="PTHR11010">
    <property type="entry name" value="PROTEASE S28 PRO-X CARBOXYPEPTIDASE-RELATED"/>
    <property type="match status" value="1"/>
</dbReference>
<name>A0A0B2VM36_TOXCA</name>
<keyword evidence="5" id="KW-0325">Glycoprotein</keyword>
<evidence type="ECO:0000313" key="7">
    <source>
        <dbReference type="Proteomes" id="UP000031036"/>
    </source>
</evidence>
<dbReference type="STRING" id="6265.A0A0B2VM36"/>
<dbReference type="Proteomes" id="UP000031036">
    <property type="component" value="Unassembled WGS sequence"/>
</dbReference>
<evidence type="ECO:0000256" key="5">
    <source>
        <dbReference type="ARBA" id="ARBA00023180"/>
    </source>
</evidence>
<dbReference type="Gene3D" id="1.20.120.980">
    <property type="entry name" value="Serine carboxypeptidase S28, SKS domain"/>
    <property type="match status" value="1"/>
</dbReference>
<comment type="caution">
    <text evidence="6">The sequence shown here is derived from an EMBL/GenBank/DDBJ whole genome shotgun (WGS) entry which is preliminary data.</text>
</comment>
<keyword evidence="2 6" id="KW-0645">Protease</keyword>
<evidence type="ECO:0000256" key="1">
    <source>
        <dbReference type="ARBA" id="ARBA00011079"/>
    </source>
</evidence>
<dbReference type="EMBL" id="JPKZ01001315">
    <property type="protein sequence ID" value="KHN82658.1"/>
    <property type="molecule type" value="Genomic_DNA"/>
</dbReference>
<gene>
    <name evidence="6" type="primary">pcp-1</name>
    <name evidence="6" type="ORF">Tcan_07496</name>
</gene>
<dbReference type="InterPro" id="IPR042269">
    <property type="entry name" value="Ser_carbopepase_S28_SKS"/>
</dbReference>
<evidence type="ECO:0000256" key="4">
    <source>
        <dbReference type="ARBA" id="ARBA00022801"/>
    </source>
</evidence>
<evidence type="ECO:0000313" key="6">
    <source>
        <dbReference type="EMBL" id="KHN82658.1"/>
    </source>
</evidence>
<keyword evidence="3" id="KW-0732">Signal</keyword>
<evidence type="ECO:0000256" key="3">
    <source>
        <dbReference type="ARBA" id="ARBA00022729"/>
    </source>
</evidence>
<accession>A0A0B2VM36</accession>
<dbReference type="GO" id="GO:0070008">
    <property type="term" value="F:serine-type exopeptidase activity"/>
    <property type="evidence" value="ECO:0007669"/>
    <property type="project" value="InterPro"/>
</dbReference>
<reference evidence="6 7" key="1">
    <citation type="submission" date="2014-11" db="EMBL/GenBank/DDBJ databases">
        <title>Genetic blueprint of the zoonotic pathogen Toxocara canis.</title>
        <authorList>
            <person name="Zhu X.-Q."/>
            <person name="Korhonen P.K."/>
            <person name="Cai H."/>
            <person name="Young N.D."/>
            <person name="Nejsum P."/>
            <person name="von Samson-Himmelstjerna G."/>
            <person name="Boag P.R."/>
            <person name="Tan P."/>
            <person name="Li Q."/>
            <person name="Min J."/>
            <person name="Yang Y."/>
            <person name="Wang X."/>
            <person name="Fang X."/>
            <person name="Hall R.S."/>
            <person name="Hofmann A."/>
            <person name="Sternberg P.W."/>
            <person name="Jex A.R."/>
            <person name="Gasser R.B."/>
        </authorList>
    </citation>
    <scope>NUCLEOTIDE SEQUENCE [LARGE SCALE GENOMIC DNA]</scope>
    <source>
        <strain evidence="6">PN_DK_2014</strain>
    </source>
</reference>
<dbReference type="InterPro" id="IPR029058">
    <property type="entry name" value="AB_hydrolase_fold"/>
</dbReference>
<organism evidence="6 7">
    <name type="scientific">Toxocara canis</name>
    <name type="common">Canine roundworm</name>
    <dbReference type="NCBI Taxonomy" id="6265"/>
    <lineage>
        <taxon>Eukaryota</taxon>
        <taxon>Metazoa</taxon>
        <taxon>Ecdysozoa</taxon>
        <taxon>Nematoda</taxon>
        <taxon>Chromadorea</taxon>
        <taxon>Rhabditida</taxon>
        <taxon>Spirurina</taxon>
        <taxon>Ascaridomorpha</taxon>
        <taxon>Ascaridoidea</taxon>
        <taxon>Toxocaridae</taxon>
        <taxon>Toxocara</taxon>
    </lineage>
</organism>